<dbReference type="SUPFAM" id="SSF75217">
    <property type="entry name" value="alpha/beta knot"/>
    <property type="match status" value="1"/>
</dbReference>
<evidence type="ECO:0000256" key="10">
    <source>
        <dbReference type="ARBA" id="ARBA00025699"/>
    </source>
</evidence>
<evidence type="ECO:0000256" key="11">
    <source>
        <dbReference type="ARBA" id="ARBA00047944"/>
    </source>
</evidence>
<sequence>MAATVFFLDPLPEVGAVAVLDGPEGRHAATVRRIGVGERLVLADGRGEVADGEVVGAAKDRLDVRIDGRRSLPVATPTVTVVQALPKAERSELAVELATEAGADGFVPWQSARCVARWEGPKAVKGVTRWRNAAAAAAKQSRRARVPEVADVHRTPDVVAAVRDVAGRGGVVAVLHEGASQHLADLALRDVPEMMLVVGPEGGLAEEEVAALTAVGAVPVLLGPQVLRTSTAAAVALGAIGVLTDRWAAAPLT</sequence>
<evidence type="ECO:0000259" key="14">
    <source>
        <dbReference type="Pfam" id="PF20260"/>
    </source>
</evidence>
<evidence type="ECO:0000313" key="15">
    <source>
        <dbReference type="EMBL" id="SDH57881.1"/>
    </source>
</evidence>
<keyword evidence="9 12" id="KW-0949">S-adenosyl-L-methionine</keyword>
<reference evidence="15 16" key="1">
    <citation type="submission" date="2016-10" db="EMBL/GenBank/DDBJ databases">
        <authorList>
            <person name="de Groot N.N."/>
        </authorList>
    </citation>
    <scope>NUCLEOTIDE SEQUENCE [LARGE SCALE GENOMIC DNA]</scope>
    <source>
        <strain evidence="15 16">DSM 44892</strain>
    </source>
</reference>
<organism evidence="15 16">
    <name type="scientific">Rhodococcus triatomae</name>
    <dbReference type="NCBI Taxonomy" id="300028"/>
    <lineage>
        <taxon>Bacteria</taxon>
        <taxon>Bacillati</taxon>
        <taxon>Actinomycetota</taxon>
        <taxon>Actinomycetes</taxon>
        <taxon>Mycobacteriales</taxon>
        <taxon>Nocardiaceae</taxon>
        <taxon>Rhodococcus</taxon>
    </lineage>
</organism>
<dbReference type="PANTHER" id="PTHR30027">
    <property type="entry name" value="RIBOSOMAL RNA SMALL SUBUNIT METHYLTRANSFERASE E"/>
    <property type="match status" value="1"/>
</dbReference>
<dbReference type="FunFam" id="3.40.1280.10:FF:000023">
    <property type="entry name" value="Ribosomal RNA small subunit methyltransferase E"/>
    <property type="match status" value="1"/>
</dbReference>
<proteinExistence type="inferred from homology"/>
<dbReference type="CDD" id="cd18084">
    <property type="entry name" value="RsmE-like"/>
    <property type="match status" value="1"/>
</dbReference>
<dbReference type="Gene3D" id="2.40.240.20">
    <property type="entry name" value="Hypothetical PUA domain-like, domain 1"/>
    <property type="match status" value="1"/>
</dbReference>
<dbReference type="InterPro" id="IPR015947">
    <property type="entry name" value="PUA-like_sf"/>
</dbReference>
<dbReference type="InterPro" id="IPR029028">
    <property type="entry name" value="Alpha/beta_knot_MTases"/>
</dbReference>
<dbReference type="NCBIfam" id="NF008693">
    <property type="entry name" value="PRK11713.2-3"/>
    <property type="match status" value="1"/>
</dbReference>
<evidence type="ECO:0000256" key="12">
    <source>
        <dbReference type="PIRNR" id="PIRNR015601"/>
    </source>
</evidence>
<dbReference type="OrthoDB" id="9808126at2"/>
<evidence type="ECO:0000256" key="3">
    <source>
        <dbReference type="ARBA" id="ARBA00012328"/>
    </source>
</evidence>
<keyword evidence="5 12" id="KW-0963">Cytoplasm</keyword>
<dbReference type="AlphaFoldDB" id="A0A1G8DJX4"/>
<protein>
    <recommendedName>
        <fullName evidence="4 12">Ribosomal RNA small subunit methyltransferase E</fullName>
        <ecNumber evidence="3 12">2.1.1.193</ecNumber>
    </recommendedName>
</protein>
<dbReference type="GO" id="GO:0070475">
    <property type="term" value="P:rRNA base methylation"/>
    <property type="evidence" value="ECO:0007669"/>
    <property type="project" value="TreeGrafter"/>
</dbReference>
<feature type="domain" description="Ribosomal RNA small subunit methyltransferase E PUA-like" evidence="14">
    <location>
        <begin position="20"/>
        <end position="66"/>
    </location>
</feature>
<evidence type="ECO:0000259" key="13">
    <source>
        <dbReference type="Pfam" id="PF04452"/>
    </source>
</evidence>
<dbReference type="PANTHER" id="PTHR30027:SF3">
    <property type="entry name" value="16S RRNA (URACIL(1498)-N(3))-METHYLTRANSFERASE"/>
    <property type="match status" value="1"/>
</dbReference>
<evidence type="ECO:0000256" key="6">
    <source>
        <dbReference type="ARBA" id="ARBA00022552"/>
    </source>
</evidence>
<gene>
    <name evidence="15" type="ORF">SAMN05444695_102325</name>
</gene>
<dbReference type="PIRSF" id="PIRSF015601">
    <property type="entry name" value="MTase_slr0722"/>
    <property type="match status" value="1"/>
</dbReference>
<dbReference type="Gene3D" id="3.40.1280.10">
    <property type="match status" value="1"/>
</dbReference>
<keyword evidence="8 12" id="KW-0808">Transferase</keyword>
<evidence type="ECO:0000256" key="2">
    <source>
        <dbReference type="ARBA" id="ARBA00005528"/>
    </source>
</evidence>
<evidence type="ECO:0000256" key="7">
    <source>
        <dbReference type="ARBA" id="ARBA00022603"/>
    </source>
</evidence>
<comment type="subcellular location">
    <subcellularLocation>
        <location evidence="1 12">Cytoplasm</location>
    </subcellularLocation>
</comment>
<dbReference type="GO" id="GO:0070042">
    <property type="term" value="F:rRNA (uridine-N3-)-methyltransferase activity"/>
    <property type="evidence" value="ECO:0007669"/>
    <property type="project" value="TreeGrafter"/>
</dbReference>
<evidence type="ECO:0000256" key="9">
    <source>
        <dbReference type="ARBA" id="ARBA00022691"/>
    </source>
</evidence>
<dbReference type="EC" id="2.1.1.193" evidence="3 12"/>
<dbReference type="Pfam" id="PF04452">
    <property type="entry name" value="Methyltrans_RNA"/>
    <property type="match status" value="1"/>
</dbReference>
<evidence type="ECO:0000256" key="4">
    <source>
        <dbReference type="ARBA" id="ARBA00013673"/>
    </source>
</evidence>
<dbReference type="NCBIfam" id="TIGR00046">
    <property type="entry name" value="RsmE family RNA methyltransferase"/>
    <property type="match status" value="1"/>
</dbReference>
<comment type="function">
    <text evidence="10 12">Specifically methylates the N3 position of the uracil ring of uridine 1498 (m3U1498) in 16S rRNA. Acts on the fully assembled 30S ribosomal subunit.</text>
</comment>
<keyword evidence="6 12" id="KW-0698">rRNA processing</keyword>
<evidence type="ECO:0000256" key="5">
    <source>
        <dbReference type="ARBA" id="ARBA00022490"/>
    </source>
</evidence>
<accession>A0A1G8DJX4</accession>
<dbReference type="Pfam" id="PF20260">
    <property type="entry name" value="PUA_4"/>
    <property type="match status" value="1"/>
</dbReference>
<keyword evidence="7 12" id="KW-0489">Methyltransferase</keyword>
<dbReference type="InterPro" id="IPR029026">
    <property type="entry name" value="tRNA_m1G_MTases_N"/>
</dbReference>
<dbReference type="InterPro" id="IPR006700">
    <property type="entry name" value="RsmE"/>
</dbReference>
<dbReference type="InterPro" id="IPR046887">
    <property type="entry name" value="RsmE_PUA-like"/>
</dbReference>
<dbReference type="RefSeq" id="WP_072737633.1">
    <property type="nucleotide sequence ID" value="NZ_CP048813.1"/>
</dbReference>
<feature type="domain" description="Ribosomal RNA small subunit methyltransferase E methyltransferase" evidence="13">
    <location>
        <begin position="78"/>
        <end position="240"/>
    </location>
</feature>
<dbReference type="GO" id="GO:0005737">
    <property type="term" value="C:cytoplasm"/>
    <property type="evidence" value="ECO:0007669"/>
    <property type="project" value="UniProtKB-SubCell"/>
</dbReference>
<dbReference type="SUPFAM" id="SSF88697">
    <property type="entry name" value="PUA domain-like"/>
    <property type="match status" value="1"/>
</dbReference>
<comment type="similarity">
    <text evidence="2 12">Belongs to the RNA methyltransferase RsmE family.</text>
</comment>
<evidence type="ECO:0000256" key="8">
    <source>
        <dbReference type="ARBA" id="ARBA00022679"/>
    </source>
</evidence>
<evidence type="ECO:0000313" key="16">
    <source>
        <dbReference type="Proteomes" id="UP000183263"/>
    </source>
</evidence>
<comment type="catalytic activity">
    <reaction evidence="11 12">
        <text>uridine(1498) in 16S rRNA + S-adenosyl-L-methionine = N(3)-methyluridine(1498) in 16S rRNA + S-adenosyl-L-homocysteine + H(+)</text>
        <dbReference type="Rhea" id="RHEA:42920"/>
        <dbReference type="Rhea" id="RHEA-COMP:10283"/>
        <dbReference type="Rhea" id="RHEA-COMP:10284"/>
        <dbReference type="ChEBI" id="CHEBI:15378"/>
        <dbReference type="ChEBI" id="CHEBI:57856"/>
        <dbReference type="ChEBI" id="CHEBI:59789"/>
        <dbReference type="ChEBI" id="CHEBI:65315"/>
        <dbReference type="ChEBI" id="CHEBI:74502"/>
        <dbReference type="EC" id="2.1.1.193"/>
    </reaction>
</comment>
<evidence type="ECO:0000256" key="1">
    <source>
        <dbReference type="ARBA" id="ARBA00004496"/>
    </source>
</evidence>
<name>A0A1G8DJX4_9NOCA</name>
<dbReference type="InterPro" id="IPR046886">
    <property type="entry name" value="RsmE_MTase_dom"/>
</dbReference>
<keyword evidence="16" id="KW-1185">Reference proteome</keyword>
<dbReference type="Proteomes" id="UP000183263">
    <property type="component" value="Unassembled WGS sequence"/>
</dbReference>
<dbReference type="EMBL" id="FNDN01000002">
    <property type="protein sequence ID" value="SDH57881.1"/>
    <property type="molecule type" value="Genomic_DNA"/>
</dbReference>